<dbReference type="PANTHER" id="PTHR43528">
    <property type="entry name" value="ALPHA-KETOGLUTARATE PERMEASE"/>
    <property type="match status" value="1"/>
</dbReference>
<dbReference type="EMBL" id="FNLO01000013">
    <property type="protein sequence ID" value="SDV50734.1"/>
    <property type="molecule type" value="Genomic_DNA"/>
</dbReference>
<evidence type="ECO:0000256" key="4">
    <source>
        <dbReference type="ARBA" id="ARBA00022475"/>
    </source>
</evidence>
<feature type="transmembrane region" description="Helical" evidence="9">
    <location>
        <begin position="287"/>
        <end position="306"/>
    </location>
</feature>
<dbReference type="AlphaFoldDB" id="A0A1H2PU85"/>
<feature type="transmembrane region" description="Helical" evidence="9">
    <location>
        <begin position="132"/>
        <end position="153"/>
    </location>
</feature>
<organism evidence="11 12">
    <name type="scientific">Chitinasiproducens palmae</name>
    <dbReference type="NCBI Taxonomy" id="1770053"/>
    <lineage>
        <taxon>Bacteria</taxon>
        <taxon>Pseudomonadati</taxon>
        <taxon>Pseudomonadota</taxon>
        <taxon>Betaproteobacteria</taxon>
        <taxon>Burkholderiales</taxon>
        <taxon>Burkholderiaceae</taxon>
        <taxon>Chitinasiproducens</taxon>
    </lineage>
</organism>
<dbReference type="InterPro" id="IPR011701">
    <property type="entry name" value="MFS"/>
</dbReference>
<dbReference type="GO" id="GO:0005886">
    <property type="term" value="C:plasma membrane"/>
    <property type="evidence" value="ECO:0007669"/>
    <property type="project" value="UniProtKB-SubCell"/>
</dbReference>
<keyword evidence="12" id="KW-1185">Reference proteome</keyword>
<name>A0A1H2PU85_9BURK</name>
<dbReference type="PROSITE" id="PS00217">
    <property type="entry name" value="SUGAR_TRANSPORT_2"/>
    <property type="match status" value="1"/>
</dbReference>
<keyword evidence="7 9" id="KW-1133">Transmembrane helix</keyword>
<dbReference type="InterPro" id="IPR036259">
    <property type="entry name" value="MFS_trans_sf"/>
</dbReference>
<dbReference type="PANTHER" id="PTHR43528:SF8">
    <property type="entry name" value="BLR0239 PROTEIN"/>
    <property type="match status" value="1"/>
</dbReference>
<accession>A0A1H2PU85</accession>
<keyword evidence="3" id="KW-0813">Transport</keyword>
<evidence type="ECO:0000313" key="12">
    <source>
        <dbReference type="Proteomes" id="UP000243719"/>
    </source>
</evidence>
<dbReference type="PROSITE" id="PS50850">
    <property type="entry name" value="MFS"/>
    <property type="match status" value="1"/>
</dbReference>
<evidence type="ECO:0000259" key="10">
    <source>
        <dbReference type="PROSITE" id="PS50850"/>
    </source>
</evidence>
<keyword evidence="8 9" id="KW-0472">Membrane</keyword>
<feature type="transmembrane region" description="Helical" evidence="9">
    <location>
        <begin position="199"/>
        <end position="218"/>
    </location>
</feature>
<evidence type="ECO:0000256" key="7">
    <source>
        <dbReference type="ARBA" id="ARBA00022989"/>
    </source>
</evidence>
<proteinExistence type="inferred from homology"/>
<evidence type="ECO:0000256" key="5">
    <source>
        <dbReference type="ARBA" id="ARBA00022692"/>
    </source>
</evidence>
<keyword evidence="4" id="KW-1003">Cell membrane</keyword>
<evidence type="ECO:0000256" key="3">
    <source>
        <dbReference type="ARBA" id="ARBA00022448"/>
    </source>
</evidence>
<dbReference type="Pfam" id="PF07690">
    <property type="entry name" value="MFS_1"/>
    <property type="match status" value="1"/>
</dbReference>
<dbReference type="GO" id="GO:0015293">
    <property type="term" value="F:symporter activity"/>
    <property type="evidence" value="ECO:0007669"/>
    <property type="project" value="UniProtKB-KW"/>
</dbReference>
<dbReference type="SUPFAM" id="SSF103473">
    <property type="entry name" value="MFS general substrate transporter"/>
    <property type="match status" value="1"/>
</dbReference>
<dbReference type="RefSeq" id="WP_407919443.1">
    <property type="nucleotide sequence ID" value="NZ_FNLO01000013.1"/>
</dbReference>
<feature type="transmembrane region" description="Helical" evidence="9">
    <location>
        <begin position="66"/>
        <end position="90"/>
    </location>
</feature>
<feature type="transmembrane region" description="Helical" evidence="9">
    <location>
        <begin position="318"/>
        <end position="340"/>
    </location>
</feature>
<evidence type="ECO:0000256" key="6">
    <source>
        <dbReference type="ARBA" id="ARBA00022847"/>
    </source>
</evidence>
<feature type="transmembrane region" description="Helical" evidence="9">
    <location>
        <begin position="102"/>
        <end position="120"/>
    </location>
</feature>
<feature type="transmembrane region" description="Helical" evidence="9">
    <location>
        <begin position="413"/>
        <end position="431"/>
    </location>
</feature>
<reference evidence="12" key="1">
    <citation type="submission" date="2016-09" db="EMBL/GenBank/DDBJ databases">
        <authorList>
            <person name="Varghese N."/>
            <person name="Submissions S."/>
        </authorList>
    </citation>
    <scope>NUCLEOTIDE SEQUENCE [LARGE SCALE GENOMIC DNA]</scope>
    <source>
        <strain evidence="12">JS23</strain>
    </source>
</reference>
<dbReference type="FunFam" id="1.20.1250.20:FF:000001">
    <property type="entry name" value="Dicarboxylate MFS transporter"/>
    <property type="match status" value="1"/>
</dbReference>
<keyword evidence="6" id="KW-0769">Symport</keyword>
<comment type="subcellular location">
    <subcellularLocation>
        <location evidence="1">Cell membrane</location>
        <topology evidence="1">Multi-pass membrane protein</topology>
    </subcellularLocation>
</comment>
<protein>
    <submittedName>
        <fullName evidence="11">MFS transporter, MHS family, proline/betaine transporter</fullName>
    </submittedName>
</protein>
<evidence type="ECO:0000256" key="8">
    <source>
        <dbReference type="ARBA" id="ARBA00023136"/>
    </source>
</evidence>
<sequence>MAATTPPDLAASAARNDMPTARQRRQAIIATTIGNGLEWFDFTVYTAFAVIISKQFFPTGNAVTSLLLTVGVYGAAFVMRPVGAVVFGIYADRVGRKPALSLSVLMMAFGTALIGVAPTYQTGGLIGPSMLVFARLLQGFSAGGEMGSASAFLLEFAPAGRKAFYSSWIQSSIAMNIVLGGVIGSFATIVLSHDQLYSWGWRIPFLLGVAIGPIGFYIRRHVDESPVSAHLGEQAKARSPFLEVWRTYPLQVAASFALVALWTTCTYVYMHYLPTYVVTVLHRPQKFAFLSVVVGGSIFMALAPVIGAISDRVGYRRFLVWSSAVIFVTAYPMFSAVTAYPTLPTLMLFSIVAGIFSACYTGPLLAALSEMFPPQVLATGIAVSYNLAVTVFGGFAAFFITLLISLTHSSLSPAFYMMLAAAMSFVGSLAVKR</sequence>
<gene>
    <name evidence="11" type="ORF">SAMN05216551_11355</name>
</gene>
<dbReference type="InterPro" id="IPR020846">
    <property type="entry name" value="MFS_dom"/>
</dbReference>
<keyword evidence="5 9" id="KW-0812">Transmembrane</keyword>
<evidence type="ECO:0000256" key="1">
    <source>
        <dbReference type="ARBA" id="ARBA00004651"/>
    </source>
</evidence>
<dbReference type="STRING" id="1770053.SAMN05216551_11355"/>
<dbReference type="InterPro" id="IPR005829">
    <property type="entry name" value="Sugar_transporter_CS"/>
</dbReference>
<feature type="domain" description="Major facilitator superfamily (MFS) profile" evidence="10">
    <location>
        <begin position="27"/>
        <end position="433"/>
    </location>
</feature>
<feature type="transmembrane region" description="Helical" evidence="9">
    <location>
        <begin position="346"/>
        <end position="368"/>
    </location>
</feature>
<dbReference type="Proteomes" id="UP000243719">
    <property type="component" value="Unassembled WGS sequence"/>
</dbReference>
<feature type="transmembrane region" description="Helical" evidence="9">
    <location>
        <begin position="248"/>
        <end position="272"/>
    </location>
</feature>
<dbReference type="Gene3D" id="1.20.1250.20">
    <property type="entry name" value="MFS general substrate transporter like domains"/>
    <property type="match status" value="2"/>
</dbReference>
<evidence type="ECO:0000256" key="9">
    <source>
        <dbReference type="SAM" id="Phobius"/>
    </source>
</evidence>
<evidence type="ECO:0000256" key="2">
    <source>
        <dbReference type="ARBA" id="ARBA00008240"/>
    </source>
</evidence>
<feature type="transmembrane region" description="Helical" evidence="9">
    <location>
        <begin position="173"/>
        <end position="193"/>
    </location>
</feature>
<comment type="similarity">
    <text evidence="2">Belongs to the major facilitator superfamily. Metabolite:H+ Symporter (MHS) family (TC 2.A.1.6) family.</text>
</comment>
<evidence type="ECO:0000313" key="11">
    <source>
        <dbReference type="EMBL" id="SDV50734.1"/>
    </source>
</evidence>
<feature type="transmembrane region" description="Helical" evidence="9">
    <location>
        <begin position="380"/>
        <end position="407"/>
    </location>
</feature>
<dbReference type="InterPro" id="IPR051084">
    <property type="entry name" value="H+-coupled_symporters"/>
</dbReference>